<dbReference type="NCBIfam" id="TIGR00589">
    <property type="entry name" value="ogt"/>
    <property type="match status" value="1"/>
</dbReference>
<dbReference type="EMBL" id="CAEZUQ010000032">
    <property type="protein sequence ID" value="CAB4604257.1"/>
    <property type="molecule type" value="Genomic_DNA"/>
</dbReference>
<evidence type="ECO:0000256" key="2">
    <source>
        <dbReference type="ARBA" id="ARBA00008711"/>
    </source>
</evidence>
<comment type="catalytic activity">
    <reaction evidence="8">
        <text>a 6-O-methyl-2'-deoxyguanosine in DNA + L-cysteinyl-[protein] = S-methyl-L-cysteinyl-[protein] + a 2'-deoxyguanosine in DNA</text>
        <dbReference type="Rhea" id="RHEA:24000"/>
        <dbReference type="Rhea" id="RHEA-COMP:10131"/>
        <dbReference type="Rhea" id="RHEA-COMP:10132"/>
        <dbReference type="Rhea" id="RHEA-COMP:11367"/>
        <dbReference type="Rhea" id="RHEA-COMP:11368"/>
        <dbReference type="ChEBI" id="CHEBI:29950"/>
        <dbReference type="ChEBI" id="CHEBI:82612"/>
        <dbReference type="ChEBI" id="CHEBI:85445"/>
        <dbReference type="ChEBI" id="CHEBI:85448"/>
        <dbReference type="EC" id="2.1.1.63"/>
    </reaction>
</comment>
<dbReference type="AlphaFoldDB" id="A0A6J6GSK9"/>
<dbReference type="InterPro" id="IPR036217">
    <property type="entry name" value="MethylDNA_cys_MeTrfase_DNAb"/>
</dbReference>
<protein>
    <recommendedName>
        <fullName evidence="3">methylated-DNA--[protein]-cysteine S-methyltransferase</fullName>
        <ecNumber evidence="3">2.1.1.63</ecNumber>
    </recommendedName>
</protein>
<keyword evidence="7" id="KW-0234">DNA repair</keyword>
<dbReference type="InterPro" id="IPR001497">
    <property type="entry name" value="MethylDNA_cys_MeTrfase_AS"/>
</dbReference>
<accession>A0A6J6GSK9</accession>
<evidence type="ECO:0000256" key="5">
    <source>
        <dbReference type="ARBA" id="ARBA00022679"/>
    </source>
</evidence>
<dbReference type="SUPFAM" id="SSF53155">
    <property type="entry name" value="Methylated DNA-protein cysteine methyltransferase domain"/>
    <property type="match status" value="1"/>
</dbReference>
<evidence type="ECO:0000256" key="4">
    <source>
        <dbReference type="ARBA" id="ARBA00022603"/>
    </source>
</evidence>
<name>A0A6J6GSK9_9ZZZZ</name>
<keyword evidence="5" id="KW-0808">Transferase</keyword>
<gene>
    <name evidence="10" type="ORF">UFOPK1842_00395</name>
</gene>
<comment type="catalytic activity">
    <reaction evidence="1">
        <text>a 4-O-methyl-thymidine in DNA + L-cysteinyl-[protein] = a thymidine in DNA + S-methyl-L-cysteinyl-[protein]</text>
        <dbReference type="Rhea" id="RHEA:53428"/>
        <dbReference type="Rhea" id="RHEA-COMP:10131"/>
        <dbReference type="Rhea" id="RHEA-COMP:10132"/>
        <dbReference type="Rhea" id="RHEA-COMP:13555"/>
        <dbReference type="Rhea" id="RHEA-COMP:13556"/>
        <dbReference type="ChEBI" id="CHEBI:29950"/>
        <dbReference type="ChEBI" id="CHEBI:82612"/>
        <dbReference type="ChEBI" id="CHEBI:137386"/>
        <dbReference type="ChEBI" id="CHEBI:137387"/>
        <dbReference type="EC" id="2.1.1.63"/>
    </reaction>
</comment>
<evidence type="ECO:0000313" key="10">
    <source>
        <dbReference type="EMBL" id="CAB4604257.1"/>
    </source>
</evidence>
<dbReference type="EC" id="2.1.1.63" evidence="3"/>
<dbReference type="GO" id="GO:0032259">
    <property type="term" value="P:methylation"/>
    <property type="evidence" value="ECO:0007669"/>
    <property type="project" value="UniProtKB-KW"/>
</dbReference>
<keyword evidence="4" id="KW-0489">Methyltransferase</keyword>
<dbReference type="CDD" id="cd06445">
    <property type="entry name" value="ATase"/>
    <property type="match status" value="1"/>
</dbReference>
<dbReference type="PROSITE" id="PS00374">
    <property type="entry name" value="MGMT"/>
    <property type="match status" value="1"/>
</dbReference>
<evidence type="ECO:0000256" key="6">
    <source>
        <dbReference type="ARBA" id="ARBA00022763"/>
    </source>
</evidence>
<dbReference type="PANTHER" id="PTHR10815:SF13">
    <property type="entry name" value="METHYLATED-DNA--PROTEIN-CYSTEINE METHYLTRANSFERASE"/>
    <property type="match status" value="1"/>
</dbReference>
<organism evidence="10">
    <name type="scientific">freshwater metagenome</name>
    <dbReference type="NCBI Taxonomy" id="449393"/>
    <lineage>
        <taxon>unclassified sequences</taxon>
        <taxon>metagenomes</taxon>
        <taxon>ecological metagenomes</taxon>
    </lineage>
</organism>
<evidence type="ECO:0000256" key="3">
    <source>
        <dbReference type="ARBA" id="ARBA00011918"/>
    </source>
</evidence>
<proteinExistence type="inferred from homology"/>
<dbReference type="InterPro" id="IPR014048">
    <property type="entry name" value="MethylDNA_cys_MeTrfase_DNA-bd"/>
</dbReference>
<dbReference type="Pfam" id="PF01035">
    <property type="entry name" value="DNA_binding_1"/>
    <property type="match status" value="1"/>
</dbReference>
<dbReference type="GO" id="GO:0003908">
    <property type="term" value="F:methylated-DNA-[protein]-cysteine S-methyltransferase activity"/>
    <property type="evidence" value="ECO:0007669"/>
    <property type="project" value="UniProtKB-EC"/>
</dbReference>
<comment type="similarity">
    <text evidence="2">Belongs to the MGMT family.</text>
</comment>
<dbReference type="InterPro" id="IPR036388">
    <property type="entry name" value="WH-like_DNA-bd_sf"/>
</dbReference>
<dbReference type="InterPro" id="IPR036631">
    <property type="entry name" value="MGMT_N_sf"/>
</dbReference>
<feature type="domain" description="Methylated-DNA-[protein]-cysteine S-methyltransferase DNA binding" evidence="9">
    <location>
        <begin position="82"/>
        <end position="162"/>
    </location>
</feature>
<evidence type="ECO:0000256" key="1">
    <source>
        <dbReference type="ARBA" id="ARBA00001286"/>
    </source>
</evidence>
<sequence>MLFQATHKTPVGELFLVSDEHILLAAGFHGFKDLYSRMDKADAKREVKSVKNIPIISELITDYFAGDISAFGGIKVRQPGAEFSQEVWKAMRKIPAGKTWSYSELASRAGSPSAVRAAGTACARNLIAPIVPCHRVIKTGGALGNYGYGLQVKEWLLNHEGVLK</sequence>
<evidence type="ECO:0000256" key="7">
    <source>
        <dbReference type="ARBA" id="ARBA00023204"/>
    </source>
</evidence>
<reference evidence="10" key="1">
    <citation type="submission" date="2020-05" db="EMBL/GenBank/DDBJ databases">
        <authorList>
            <person name="Chiriac C."/>
            <person name="Salcher M."/>
            <person name="Ghai R."/>
            <person name="Kavagutti S V."/>
        </authorList>
    </citation>
    <scope>NUCLEOTIDE SEQUENCE</scope>
</reference>
<evidence type="ECO:0000259" key="9">
    <source>
        <dbReference type="Pfam" id="PF01035"/>
    </source>
</evidence>
<dbReference type="SUPFAM" id="SSF46767">
    <property type="entry name" value="Methylated DNA-protein cysteine methyltransferase, C-terminal domain"/>
    <property type="match status" value="1"/>
</dbReference>
<dbReference type="Gene3D" id="1.10.10.10">
    <property type="entry name" value="Winged helix-like DNA-binding domain superfamily/Winged helix DNA-binding domain"/>
    <property type="match status" value="1"/>
</dbReference>
<dbReference type="FunFam" id="1.10.10.10:FF:000214">
    <property type="entry name" value="Methylated-DNA--protein-cysteine methyltransferase"/>
    <property type="match status" value="1"/>
</dbReference>
<dbReference type="GO" id="GO:0006281">
    <property type="term" value="P:DNA repair"/>
    <property type="evidence" value="ECO:0007669"/>
    <property type="project" value="UniProtKB-KW"/>
</dbReference>
<keyword evidence="6" id="KW-0227">DNA damage</keyword>
<evidence type="ECO:0000256" key="8">
    <source>
        <dbReference type="ARBA" id="ARBA00049348"/>
    </source>
</evidence>
<dbReference type="PANTHER" id="PTHR10815">
    <property type="entry name" value="METHYLATED-DNA--PROTEIN-CYSTEINE METHYLTRANSFERASE"/>
    <property type="match status" value="1"/>
</dbReference>